<dbReference type="SUPFAM" id="SSF46894">
    <property type="entry name" value="C-terminal effector domain of the bipartite response regulators"/>
    <property type="match status" value="1"/>
</dbReference>
<protein>
    <submittedName>
        <fullName evidence="6">Tetratricopeptide repeat protein</fullName>
    </submittedName>
</protein>
<evidence type="ECO:0000256" key="4">
    <source>
        <dbReference type="SAM" id="SignalP"/>
    </source>
</evidence>
<dbReference type="Pfam" id="PF13181">
    <property type="entry name" value="TPR_8"/>
    <property type="match status" value="1"/>
</dbReference>
<dbReference type="GO" id="GO:0003677">
    <property type="term" value="F:DNA binding"/>
    <property type="evidence" value="ECO:0007669"/>
    <property type="project" value="InterPro"/>
</dbReference>
<dbReference type="InterPro" id="IPR011990">
    <property type="entry name" value="TPR-like_helical_dom_sf"/>
</dbReference>
<evidence type="ECO:0000313" key="7">
    <source>
        <dbReference type="Proteomes" id="UP000650081"/>
    </source>
</evidence>
<feature type="coiled-coil region" evidence="2">
    <location>
        <begin position="466"/>
        <end position="514"/>
    </location>
</feature>
<gene>
    <name evidence="6" type="ORF">H9S92_15945</name>
</gene>
<proteinExistence type="predicted"/>
<keyword evidence="2" id="KW-0175">Coiled coil</keyword>
<feature type="chain" id="PRO_5037824831" evidence="4">
    <location>
        <begin position="20"/>
        <end position="624"/>
    </location>
</feature>
<comment type="caution">
    <text evidence="6">The sequence shown here is derived from an EMBL/GenBank/DDBJ whole genome shotgun (WGS) entry which is preliminary data.</text>
</comment>
<dbReference type="Proteomes" id="UP000650081">
    <property type="component" value="Unassembled WGS sequence"/>
</dbReference>
<dbReference type="GO" id="GO:0006355">
    <property type="term" value="P:regulation of DNA-templated transcription"/>
    <property type="evidence" value="ECO:0007669"/>
    <property type="project" value="InterPro"/>
</dbReference>
<evidence type="ECO:0000256" key="2">
    <source>
        <dbReference type="SAM" id="Coils"/>
    </source>
</evidence>
<dbReference type="SMART" id="SM00028">
    <property type="entry name" value="TPR"/>
    <property type="match status" value="5"/>
</dbReference>
<dbReference type="AlphaFoldDB" id="A0A923PNH1"/>
<dbReference type="PANTHER" id="PTHR10098">
    <property type="entry name" value="RAPSYN-RELATED"/>
    <property type="match status" value="1"/>
</dbReference>
<dbReference type="EMBL" id="JACSIT010000141">
    <property type="protein sequence ID" value="MBC6995660.1"/>
    <property type="molecule type" value="Genomic_DNA"/>
</dbReference>
<keyword evidence="3" id="KW-0812">Transmembrane</keyword>
<dbReference type="InterPro" id="IPR016032">
    <property type="entry name" value="Sig_transdc_resp-reg_C-effctor"/>
</dbReference>
<feature type="domain" description="HTH luxR-type" evidence="5">
    <location>
        <begin position="562"/>
        <end position="619"/>
    </location>
</feature>
<accession>A0A923PNH1</accession>
<evidence type="ECO:0000313" key="6">
    <source>
        <dbReference type="EMBL" id="MBC6995660.1"/>
    </source>
</evidence>
<feature type="signal peptide" evidence="4">
    <location>
        <begin position="1"/>
        <end position="19"/>
    </location>
</feature>
<dbReference type="Gene3D" id="1.25.40.10">
    <property type="entry name" value="Tetratricopeptide repeat domain"/>
    <property type="match status" value="2"/>
</dbReference>
<reference evidence="6" key="1">
    <citation type="submission" date="2020-08" db="EMBL/GenBank/DDBJ databases">
        <title>Lewinella bacteria from marine environments.</title>
        <authorList>
            <person name="Zhong Y."/>
        </authorList>
    </citation>
    <scope>NUCLEOTIDE SEQUENCE</scope>
    <source>
        <strain evidence="6">KCTC 42187</strain>
    </source>
</reference>
<dbReference type="PROSITE" id="PS50005">
    <property type="entry name" value="TPR"/>
    <property type="match status" value="1"/>
</dbReference>
<keyword evidence="3" id="KW-0472">Membrane</keyword>
<dbReference type="Gene3D" id="1.10.10.10">
    <property type="entry name" value="Winged helix-like DNA-binding domain superfamily/Winged helix DNA-binding domain"/>
    <property type="match status" value="1"/>
</dbReference>
<dbReference type="InterPro" id="IPR019734">
    <property type="entry name" value="TPR_rpt"/>
</dbReference>
<dbReference type="RefSeq" id="WP_187467688.1">
    <property type="nucleotide sequence ID" value="NZ_JACSIT010000141.1"/>
</dbReference>
<dbReference type="SUPFAM" id="SSF48452">
    <property type="entry name" value="TPR-like"/>
    <property type="match status" value="3"/>
</dbReference>
<keyword evidence="3" id="KW-1133">Transmembrane helix</keyword>
<organism evidence="6 7">
    <name type="scientific">Neolewinella lacunae</name>
    <dbReference type="NCBI Taxonomy" id="1517758"/>
    <lineage>
        <taxon>Bacteria</taxon>
        <taxon>Pseudomonadati</taxon>
        <taxon>Bacteroidota</taxon>
        <taxon>Saprospiria</taxon>
        <taxon>Saprospirales</taxon>
        <taxon>Lewinellaceae</taxon>
        <taxon>Neolewinella</taxon>
    </lineage>
</organism>
<dbReference type="InterPro" id="IPR000792">
    <property type="entry name" value="Tscrpt_reg_LuxR_C"/>
</dbReference>
<name>A0A923PNH1_9BACT</name>
<keyword evidence="1" id="KW-0802">TPR repeat</keyword>
<evidence type="ECO:0000256" key="3">
    <source>
        <dbReference type="SAM" id="Phobius"/>
    </source>
</evidence>
<feature type="transmembrane region" description="Helical" evidence="3">
    <location>
        <begin position="442"/>
        <end position="462"/>
    </location>
</feature>
<dbReference type="SMART" id="SM00421">
    <property type="entry name" value="HTH_LUXR"/>
    <property type="match status" value="1"/>
</dbReference>
<keyword evidence="7" id="KW-1185">Reference proteome</keyword>
<sequence length="624" mass="70782">MLRYALFLAIALGSVAAFAQDESHIDSLEADLAARDVSDTLRIHTLINLWRATSNNDLERAEAYSRRIIAESQALNYPVGEATGYQRLGIVQDFLALKDSALANYAKAMAIYRARKMGRLEGIMLFNTAIIHQESGGYDTARHYLRLADERFADGDHPVERSAVNKLTAVIERQLGHPDQALVHARLAYDLARNAGDSSRMADAEQEIAFGYQALDDYRTAADFFRRCAGYYRRVEDDYFATVSLLNLATCFQSLGQVDEALRVGQEALAFATEGKFLGLELDVRNTLGNVYWENNDYERARQEFLTGLELARDQDNQRMEAELATYLTGVRLELGEYTAARQHGEAALALLETQGQLELIHRTHGHLATIAARLGDYPAAYQHLVVRQGLQDSLHRRSIADKVAELTLLFEKEKQDRLIGEQRARLSLLESQARANRLQKISLGTGLALVFVLLLAGWYSFRQRRIRLQLAREQLIQQVKDQQRTLSTHALQMAQKSRLLDQLGEELRQVKGERPDDRKKLDSLLRNLSGEERIDQDWENFRTYFQGVHGDFEAVLEKAAEQKLSPRELRLAALIKMQLNNQEIGDILGISQESLYKAKYRLRKKFPAAAGGELDTYLHELVR</sequence>
<keyword evidence="4" id="KW-0732">Signal</keyword>
<evidence type="ECO:0000259" key="5">
    <source>
        <dbReference type="SMART" id="SM00421"/>
    </source>
</evidence>
<evidence type="ECO:0000256" key="1">
    <source>
        <dbReference type="PROSITE-ProRule" id="PRU00339"/>
    </source>
</evidence>
<dbReference type="InterPro" id="IPR036388">
    <property type="entry name" value="WH-like_DNA-bd_sf"/>
</dbReference>
<dbReference type="PANTHER" id="PTHR10098:SF106">
    <property type="entry name" value="TETRATRICOPEPTIDE REPEAT PROTEIN 28-LIKE PROTEIN"/>
    <property type="match status" value="1"/>
</dbReference>
<feature type="repeat" description="TPR" evidence="1">
    <location>
        <begin position="282"/>
        <end position="315"/>
    </location>
</feature>